<evidence type="ECO:0000256" key="6">
    <source>
        <dbReference type="ARBA" id="ARBA00022605"/>
    </source>
</evidence>
<keyword evidence="6" id="KW-0028">Amino-acid biosynthesis</keyword>
<dbReference type="Pfam" id="PF07687">
    <property type="entry name" value="M20_dimer"/>
    <property type="match status" value="1"/>
</dbReference>
<keyword evidence="17" id="KW-1185">Reference proteome</keyword>
<dbReference type="InterPro" id="IPR036264">
    <property type="entry name" value="Bact_exopeptidase_dim_dom"/>
</dbReference>
<evidence type="ECO:0000256" key="8">
    <source>
        <dbReference type="ARBA" id="ARBA00022801"/>
    </source>
</evidence>
<evidence type="ECO:0000256" key="3">
    <source>
        <dbReference type="ARBA" id="ARBA00011738"/>
    </source>
</evidence>
<dbReference type="GO" id="GO:0046872">
    <property type="term" value="F:metal ion binding"/>
    <property type="evidence" value="ECO:0007669"/>
    <property type="project" value="UniProtKB-KW"/>
</dbReference>
<dbReference type="NCBIfam" id="TIGR01246">
    <property type="entry name" value="dapE_proteo"/>
    <property type="match status" value="1"/>
</dbReference>
<evidence type="ECO:0000256" key="9">
    <source>
        <dbReference type="ARBA" id="ARBA00022833"/>
    </source>
</evidence>
<reference evidence="16 17" key="1">
    <citation type="submission" date="2017-11" db="EMBL/GenBank/DDBJ databases">
        <title>Comparative genomic analysis of Holospora spp., intranuclear symbionts of paramecia.</title>
        <authorList>
            <person name="Garushyants S.K."/>
            <person name="Beliavskaya A."/>
            <person name="Malko D.B."/>
            <person name="Logacheva M.D."/>
            <person name="Rautian M.S."/>
            <person name="Gelfand M.S."/>
        </authorList>
    </citation>
    <scope>NUCLEOTIDE SEQUENCE [LARGE SCALE GENOMIC DNA]</scope>
    <source>
        <strain evidence="17">02AZ16</strain>
    </source>
</reference>
<keyword evidence="10" id="KW-0220">Diaminopimelate biosynthesis</keyword>
<dbReference type="SUPFAM" id="SSF53187">
    <property type="entry name" value="Zn-dependent exopeptidases"/>
    <property type="match status" value="1"/>
</dbReference>
<evidence type="ECO:0000256" key="2">
    <source>
        <dbReference type="ARBA" id="ARBA00006746"/>
    </source>
</evidence>
<dbReference type="RefSeq" id="WP_207760829.1">
    <property type="nucleotide sequence ID" value="NZ_PHHC01000013.1"/>
</dbReference>
<name>A0A2S5RIC0_9PROT</name>
<dbReference type="InterPro" id="IPR050072">
    <property type="entry name" value="Peptidase_M20A"/>
</dbReference>
<dbReference type="Proteomes" id="UP000239425">
    <property type="component" value="Unassembled WGS sequence"/>
</dbReference>
<evidence type="ECO:0000256" key="5">
    <source>
        <dbReference type="ARBA" id="ARBA00022391"/>
    </source>
</evidence>
<dbReference type="Pfam" id="PF01546">
    <property type="entry name" value="Peptidase_M20"/>
    <property type="match status" value="1"/>
</dbReference>
<protein>
    <recommendedName>
        <fullName evidence="5 14">Succinyl-diaminopimelate desuccinylase</fullName>
        <ecNumber evidence="4 14">3.5.1.18</ecNumber>
    </recommendedName>
</protein>
<dbReference type="GO" id="GO:0008777">
    <property type="term" value="F:acetylornithine deacetylase activity"/>
    <property type="evidence" value="ECO:0007669"/>
    <property type="project" value="TreeGrafter"/>
</dbReference>
<keyword evidence="11" id="KW-0457">Lysine biosynthesis</keyword>
<dbReference type="EC" id="3.5.1.18" evidence="4 14"/>
<evidence type="ECO:0000256" key="12">
    <source>
        <dbReference type="ARBA" id="ARBA00023285"/>
    </source>
</evidence>
<keyword evidence="7" id="KW-0479">Metal-binding</keyword>
<comment type="catalytic activity">
    <reaction evidence="13">
        <text>N-succinyl-(2S,6S)-2,6-diaminopimelate + H2O = (2S,6S)-2,6-diaminopimelate + succinate</text>
        <dbReference type="Rhea" id="RHEA:22608"/>
        <dbReference type="ChEBI" id="CHEBI:15377"/>
        <dbReference type="ChEBI" id="CHEBI:30031"/>
        <dbReference type="ChEBI" id="CHEBI:57609"/>
        <dbReference type="ChEBI" id="CHEBI:58087"/>
        <dbReference type="EC" id="3.5.1.18"/>
    </reaction>
</comment>
<gene>
    <name evidence="16" type="ORF">HCUR_00067</name>
</gene>
<dbReference type="PANTHER" id="PTHR43808">
    <property type="entry name" value="ACETYLORNITHINE DEACETYLASE"/>
    <property type="match status" value="1"/>
</dbReference>
<sequence length="393" mass="43734">MLLPFEIIGHIVSVLLSFDNSPLTLACQLISRASVTPHDGGIFSDIISAFSSLTENVACLEWGETKNLYIRFGTQSPHLCFAGHVDVVPSGPESYWMFPPFQPTHLNGWIYGRGVADMKGAIGCFLYSLWNHVLQTPRKGSYSILLTSDEEGSGLDGIQKMVPWLQEKQEKIDHIIIGEPTGSAVGEVLQIGRRGSITGTLTCQGLQGHIAYPDLCDNPIPRFIQCLHELIMTPLDEGDENFEPSHFSIIGLEPSALAMNVSPSYAKAQFGIRFNPHQNFDSIHHHIYHMCTKHDSFPYTVDLTVHGSSFLTEDASWIKCVSDAMYKGTGIIPKHTTRGGTTDGRFLHVLAPVLEIGMPETTIHQVNERVRVTDFQLLSSIYTHILKHYQEIY</sequence>
<dbReference type="UniPathway" id="UPA00034">
    <property type="reaction ID" value="UER00021"/>
</dbReference>
<dbReference type="EMBL" id="PHHC01000013">
    <property type="protein sequence ID" value="PPE06915.1"/>
    <property type="molecule type" value="Genomic_DNA"/>
</dbReference>
<evidence type="ECO:0000256" key="1">
    <source>
        <dbReference type="ARBA" id="ARBA00005130"/>
    </source>
</evidence>
<dbReference type="SUPFAM" id="SSF55031">
    <property type="entry name" value="Bacterial exopeptidase dimerisation domain"/>
    <property type="match status" value="1"/>
</dbReference>
<dbReference type="InterPro" id="IPR002933">
    <property type="entry name" value="Peptidase_M20"/>
</dbReference>
<dbReference type="AlphaFoldDB" id="A0A2S5RIC0"/>
<comment type="subunit">
    <text evidence="3">Homodimer.</text>
</comment>
<dbReference type="InterPro" id="IPR011650">
    <property type="entry name" value="Peptidase_M20_dimer"/>
</dbReference>
<evidence type="ECO:0000256" key="4">
    <source>
        <dbReference type="ARBA" id="ARBA00011921"/>
    </source>
</evidence>
<keyword evidence="9" id="KW-0862">Zinc</keyword>
<evidence type="ECO:0000256" key="13">
    <source>
        <dbReference type="ARBA" id="ARBA00051301"/>
    </source>
</evidence>
<organism evidence="16 17">
    <name type="scientific">Holospora curviuscula</name>
    <dbReference type="NCBI Taxonomy" id="1082868"/>
    <lineage>
        <taxon>Bacteria</taxon>
        <taxon>Pseudomonadati</taxon>
        <taxon>Pseudomonadota</taxon>
        <taxon>Alphaproteobacteria</taxon>
        <taxon>Holosporales</taxon>
        <taxon>Holosporaceae</taxon>
        <taxon>Holospora</taxon>
    </lineage>
</organism>
<comment type="caution">
    <text evidence="16">The sequence shown here is derived from an EMBL/GenBank/DDBJ whole genome shotgun (WGS) entry which is preliminary data.</text>
</comment>
<dbReference type="GO" id="GO:0019877">
    <property type="term" value="P:diaminopimelate biosynthetic process"/>
    <property type="evidence" value="ECO:0007669"/>
    <property type="project" value="UniProtKB-KW"/>
</dbReference>
<keyword evidence="12" id="KW-0170">Cobalt</keyword>
<evidence type="ECO:0000256" key="11">
    <source>
        <dbReference type="ARBA" id="ARBA00023154"/>
    </source>
</evidence>
<evidence type="ECO:0000256" key="10">
    <source>
        <dbReference type="ARBA" id="ARBA00022915"/>
    </source>
</evidence>
<accession>A0A2S5RIC0</accession>
<evidence type="ECO:0000313" key="17">
    <source>
        <dbReference type="Proteomes" id="UP000239425"/>
    </source>
</evidence>
<feature type="domain" description="Peptidase M20 dimerisation" evidence="15">
    <location>
        <begin position="191"/>
        <end position="294"/>
    </location>
</feature>
<dbReference type="InterPro" id="IPR005941">
    <property type="entry name" value="DapE_proteobac"/>
</dbReference>
<dbReference type="GO" id="GO:0006526">
    <property type="term" value="P:L-arginine biosynthetic process"/>
    <property type="evidence" value="ECO:0007669"/>
    <property type="project" value="TreeGrafter"/>
</dbReference>
<comment type="pathway">
    <text evidence="1">Amino-acid biosynthesis; L-lysine biosynthesis via DAP pathway; LL-2,6-diaminopimelate from (S)-tetrahydrodipicolinate (succinylase route): step 3/3.</text>
</comment>
<dbReference type="GO" id="GO:0009089">
    <property type="term" value="P:lysine biosynthetic process via diaminopimelate"/>
    <property type="evidence" value="ECO:0007669"/>
    <property type="project" value="UniProtKB-UniRule"/>
</dbReference>
<dbReference type="Gene3D" id="3.40.630.10">
    <property type="entry name" value="Zn peptidases"/>
    <property type="match status" value="2"/>
</dbReference>
<comment type="similarity">
    <text evidence="2">Belongs to the peptidase M20A family. DapE subfamily.</text>
</comment>
<evidence type="ECO:0000313" key="16">
    <source>
        <dbReference type="EMBL" id="PPE06915.1"/>
    </source>
</evidence>
<dbReference type="GO" id="GO:0009014">
    <property type="term" value="F:succinyl-diaminopimelate desuccinylase activity"/>
    <property type="evidence" value="ECO:0007669"/>
    <property type="project" value="UniProtKB-UniRule"/>
</dbReference>
<keyword evidence="8" id="KW-0378">Hydrolase</keyword>
<dbReference type="NCBIfam" id="NF009557">
    <property type="entry name" value="PRK13009.1"/>
    <property type="match status" value="1"/>
</dbReference>
<evidence type="ECO:0000259" key="15">
    <source>
        <dbReference type="Pfam" id="PF07687"/>
    </source>
</evidence>
<evidence type="ECO:0000256" key="7">
    <source>
        <dbReference type="ARBA" id="ARBA00022723"/>
    </source>
</evidence>
<proteinExistence type="inferred from homology"/>
<evidence type="ECO:0000256" key="14">
    <source>
        <dbReference type="NCBIfam" id="TIGR01246"/>
    </source>
</evidence>
<dbReference type="PANTHER" id="PTHR43808:SF31">
    <property type="entry name" value="N-ACETYL-L-CITRULLINE DEACETYLASE"/>
    <property type="match status" value="1"/>
</dbReference>